<reference evidence="3 4" key="1">
    <citation type="submission" date="2019-05" db="EMBL/GenBank/DDBJ databases">
        <title>Streptomyces marianii sp. nov., a novel marine actinomycete from southern coast of India.</title>
        <authorList>
            <person name="Iniyan A.M."/>
            <person name="Wink J."/>
            <person name="Ramprasad E."/>
            <person name="Ramana C.V."/>
            <person name="Bunk B."/>
            <person name="Sproer C."/>
            <person name="Joseph F.-J.R.S."/>
            <person name="Vincent S.G.P."/>
        </authorList>
    </citation>
    <scope>NUCLEOTIDE SEQUENCE [LARGE SCALE GENOMIC DNA]</scope>
    <source>
        <strain evidence="3 4">ICN19</strain>
    </source>
</reference>
<dbReference type="NCBIfam" id="NF041195">
    <property type="entry name" value="ScbA_BarX_GamBu"/>
    <property type="match status" value="1"/>
</dbReference>
<dbReference type="Pfam" id="PF03756">
    <property type="entry name" value="AfsA"/>
    <property type="match status" value="2"/>
</dbReference>
<sequence>MHLHSSREGRAMTPSTATARPRGSHGGRHQALLPAITPEPATHRTVEAVARKLVHRTYPRDVLPTGITRHTDEHFTVSVRWPATHPLYLRDGRYTPSLVIETVRQAGLLTSHAELGVPLGHQFVVWEISQHFDPRFLEKAHAPTDLELDVHVSEMRTRGRIPAEVSLQMAIRIDGRVVGKGSTRYGIVSPGAYRRLRGERHDIEWPPTDITLPEPVEPAAVRRTRECDVALSPDKRPGRWQLRADTANELLFDHSNNHVPAMVLLEAALQAGYPLFGGRPFTASSCEVTCTRYVEFDSPCWIQADLATGPDGSPSLRVTGEQAQQPAFAVQFHQATPL</sequence>
<evidence type="ECO:0000259" key="2">
    <source>
        <dbReference type="Pfam" id="PF03756"/>
    </source>
</evidence>
<feature type="region of interest" description="Disordered" evidence="1">
    <location>
        <begin position="1"/>
        <end position="41"/>
    </location>
</feature>
<dbReference type="OrthoDB" id="7838374at2"/>
<comment type="caution">
    <text evidence="3">The sequence shown here is derived from an EMBL/GenBank/DDBJ whole genome shotgun (WGS) entry which is preliminary data.</text>
</comment>
<keyword evidence="4" id="KW-1185">Reference proteome</keyword>
<accession>A0A5R9E0H8</accession>
<feature type="domain" description="A-factor biosynthesis hotdog" evidence="2">
    <location>
        <begin position="53"/>
        <end position="184"/>
    </location>
</feature>
<proteinExistence type="predicted"/>
<evidence type="ECO:0000256" key="1">
    <source>
        <dbReference type="SAM" id="MobiDB-lite"/>
    </source>
</evidence>
<evidence type="ECO:0000313" key="3">
    <source>
        <dbReference type="EMBL" id="TLQ42482.1"/>
    </source>
</evidence>
<gene>
    <name evidence="3" type="ORF">FEF34_04035</name>
</gene>
<dbReference type="GO" id="GO:0016740">
    <property type="term" value="F:transferase activity"/>
    <property type="evidence" value="ECO:0007669"/>
    <property type="project" value="InterPro"/>
</dbReference>
<protein>
    <submittedName>
        <fullName evidence="3">ScbA protein</fullName>
    </submittedName>
</protein>
<organism evidence="3 4">
    <name type="scientific">Streptomyces marianii</name>
    <dbReference type="NCBI Taxonomy" id="1817406"/>
    <lineage>
        <taxon>Bacteria</taxon>
        <taxon>Bacillati</taxon>
        <taxon>Actinomycetota</taxon>
        <taxon>Actinomycetes</taxon>
        <taxon>Kitasatosporales</taxon>
        <taxon>Streptomycetaceae</taxon>
        <taxon>Streptomyces</taxon>
    </lineage>
</organism>
<dbReference type="AlphaFoldDB" id="A0A5R9E0H8"/>
<evidence type="ECO:0000313" key="4">
    <source>
        <dbReference type="Proteomes" id="UP000305921"/>
    </source>
</evidence>
<dbReference type="Proteomes" id="UP000305921">
    <property type="component" value="Unassembled WGS sequence"/>
</dbReference>
<dbReference type="InterPro" id="IPR047757">
    <property type="entry name" value="AfsA-like"/>
</dbReference>
<feature type="domain" description="A-factor biosynthesis hotdog" evidence="2">
    <location>
        <begin position="223"/>
        <end position="307"/>
    </location>
</feature>
<feature type="compositionally biased region" description="Basic and acidic residues" evidence="1">
    <location>
        <begin position="1"/>
        <end position="10"/>
    </location>
</feature>
<dbReference type="InterPro" id="IPR005509">
    <property type="entry name" value="AfsA_hotdog_dom"/>
</dbReference>
<dbReference type="EMBL" id="VAWE01000001">
    <property type="protein sequence ID" value="TLQ42482.1"/>
    <property type="molecule type" value="Genomic_DNA"/>
</dbReference>
<name>A0A5R9E0H8_9ACTN</name>